<dbReference type="Proteomes" id="UP000824469">
    <property type="component" value="Unassembled WGS sequence"/>
</dbReference>
<evidence type="ECO:0000313" key="1">
    <source>
        <dbReference type="EMBL" id="KAH9298236.1"/>
    </source>
</evidence>
<reference evidence="1 2" key="1">
    <citation type="journal article" date="2021" name="Nat. Plants">
        <title>The Taxus genome provides insights into paclitaxel biosynthesis.</title>
        <authorList>
            <person name="Xiong X."/>
            <person name="Gou J."/>
            <person name="Liao Q."/>
            <person name="Li Y."/>
            <person name="Zhou Q."/>
            <person name="Bi G."/>
            <person name="Li C."/>
            <person name="Du R."/>
            <person name="Wang X."/>
            <person name="Sun T."/>
            <person name="Guo L."/>
            <person name="Liang H."/>
            <person name="Lu P."/>
            <person name="Wu Y."/>
            <person name="Zhang Z."/>
            <person name="Ro D.K."/>
            <person name="Shang Y."/>
            <person name="Huang S."/>
            <person name="Yan J."/>
        </authorList>
    </citation>
    <scope>NUCLEOTIDE SEQUENCE [LARGE SCALE GENOMIC DNA]</scope>
    <source>
        <strain evidence="1">Ta-2019</strain>
    </source>
</reference>
<dbReference type="PANTHER" id="PTHR39517:SF1">
    <property type="entry name" value="LIPID-A-DISACCHARIDE SYNTHASE"/>
    <property type="match status" value="1"/>
</dbReference>
<gene>
    <name evidence="1" type="ORF">KI387_029918</name>
</gene>
<protein>
    <submittedName>
        <fullName evidence="1">Uncharacterized protein</fullName>
    </submittedName>
</protein>
<dbReference type="AlphaFoldDB" id="A0AA38CAW4"/>
<dbReference type="PANTHER" id="PTHR39517">
    <property type="entry name" value="SLL0192 PROTEIN"/>
    <property type="match status" value="1"/>
</dbReference>
<keyword evidence="2" id="KW-1185">Reference proteome</keyword>
<dbReference type="InterPro" id="IPR019994">
    <property type="entry name" value="Lipid-A-disac_synthase-rel_put"/>
</dbReference>
<accession>A0AA38CAW4</accession>
<organism evidence="1 2">
    <name type="scientific">Taxus chinensis</name>
    <name type="common">Chinese yew</name>
    <name type="synonym">Taxus wallichiana var. chinensis</name>
    <dbReference type="NCBI Taxonomy" id="29808"/>
    <lineage>
        <taxon>Eukaryota</taxon>
        <taxon>Viridiplantae</taxon>
        <taxon>Streptophyta</taxon>
        <taxon>Embryophyta</taxon>
        <taxon>Tracheophyta</taxon>
        <taxon>Spermatophyta</taxon>
        <taxon>Pinopsida</taxon>
        <taxon>Pinidae</taxon>
        <taxon>Conifers II</taxon>
        <taxon>Cupressales</taxon>
        <taxon>Taxaceae</taxon>
        <taxon>Taxus</taxon>
    </lineage>
</organism>
<name>A0AA38CAW4_TAXCH</name>
<dbReference type="EMBL" id="JAHRHJ020000010">
    <property type="protein sequence ID" value="KAH9298236.1"/>
    <property type="molecule type" value="Genomic_DNA"/>
</dbReference>
<evidence type="ECO:0000313" key="2">
    <source>
        <dbReference type="Proteomes" id="UP000824469"/>
    </source>
</evidence>
<feature type="non-terminal residue" evidence="1">
    <location>
        <position position="1"/>
    </location>
</feature>
<proteinExistence type="predicted"/>
<sequence length="196" mass="21540">MALALAMAKTRLGRCISANVNRNGRMEASNSDSRRLLCISNGHGEDEVAASILKEITSIGRPKLEVEAIPLVGMGHAYKRFGIATIGSSRNMPSGGFFFTNKLHLLQDILAGLLPLTVLQWKTIQEWTMKNPDGTLLAVGDVFPLLLAWMASRRPRKVCKGNAGSGIRFIFVGAAKSEYYIRDDDNLTHRLGFFDC</sequence>
<comment type="caution">
    <text evidence="1">The sequence shown here is derived from an EMBL/GenBank/DDBJ whole genome shotgun (WGS) entry which is preliminary data.</text>
</comment>